<evidence type="ECO:0000256" key="6">
    <source>
        <dbReference type="ARBA" id="ARBA00035289"/>
    </source>
</evidence>
<feature type="region of interest" description="Disordered" evidence="8">
    <location>
        <begin position="38"/>
        <end position="57"/>
    </location>
</feature>
<evidence type="ECO:0000313" key="10">
    <source>
        <dbReference type="Proteomes" id="UP000799439"/>
    </source>
</evidence>
<dbReference type="Pfam" id="PF06984">
    <property type="entry name" value="MRP-L47"/>
    <property type="match status" value="1"/>
</dbReference>
<reference evidence="9" key="1">
    <citation type="journal article" date="2020" name="Stud. Mycol.">
        <title>101 Dothideomycetes genomes: a test case for predicting lifestyles and emergence of pathogens.</title>
        <authorList>
            <person name="Haridas S."/>
            <person name="Albert R."/>
            <person name="Binder M."/>
            <person name="Bloem J."/>
            <person name="Labutti K."/>
            <person name="Salamov A."/>
            <person name="Andreopoulos B."/>
            <person name="Baker S."/>
            <person name="Barry K."/>
            <person name="Bills G."/>
            <person name="Bluhm B."/>
            <person name="Cannon C."/>
            <person name="Castanera R."/>
            <person name="Culley D."/>
            <person name="Daum C."/>
            <person name="Ezra D."/>
            <person name="Gonzalez J."/>
            <person name="Henrissat B."/>
            <person name="Kuo A."/>
            <person name="Liang C."/>
            <person name="Lipzen A."/>
            <person name="Lutzoni F."/>
            <person name="Magnuson J."/>
            <person name="Mondo S."/>
            <person name="Nolan M."/>
            <person name="Ohm R."/>
            <person name="Pangilinan J."/>
            <person name="Park H.-J."/>
            <person name="Ramirez L."/>
            <person name="Alfaro M."/>
            <person name="Sun H."/>
            <person name="Tritt A."/>
            <person name="Yoshinaga Y."/>
            <person name="Zwiers L.-H."/>
            <person name="Turgeon B."/>
            <person name="Goodwin S."/>
            <person name="Spatafora J."/>
            <person name="Crous P."/>
            <person name="Grigoriev I."/>
        </authorList>
    </citation>
    <scope>NUCLEOTIDE SEQUENCE</scope>
    <source>
        <strain evidence="9">CBS 260.36</strain>
    </source>
</reference>
<evidence type="ECO:0000256" key="2">
    <source>
        <dbReference type="ARBA" id="ARBA00009254"/>
    </source>
</evidence>
<protein>
    <recommendedName>
        <fullName evidence="6">Large ribosomal subunit protein uL29m</fullName>
    </recommendedName>
    <alternativeName>
        <fullName evidence="7">54S ribosomal protein L4, mitochondrial</fullName>
    </alternativeName>
</protein>
<comment type="similarity">
    <text evidence="2">Belongs to the universal ribosomal protein uL29 family.</text>
</comment>
<dbReference type="GO" id="GO:0032543">
    <property type="term" value="P:mitochondrial translation"/>
    <property type="evidence" value="ECO:0007669"/>
    <property type="project" value="TreeGrafter"/>
</dbReference>
<comment type="caution">
    <text evidence="9">The sequence shown here is derived from an EMBL/GenBank/DDBJ whole genome shotgun (WGS) entry which is preliminary data.</text>
</comment>
<dbReference type="PANTHER" id="PTHR21183">
    <property type="entry name" value="RIBOSOMAL PROTEIN L47, MITOCHONDRIAL-RELATED"/>
    <property type="match status" value="1"/>
</dbReference>
<keyword evidence="4" id="KW-0496">Mitochondrion</keyword>
<dbReference type="Gene3D" id="6.10.330.20">
    <property type="match status" value="1"/>
</dbReference>
<gene>
    <name evidence="9" type="ORF">K461DRAFT_281215</name>
</gene>
<evidence type="ECO:0000256" key="1">
    <source>
        <dbReference type="ARBA" id="ARBA00004173"/>
    </source>
</evidence>
<evidence type="ECO:0000256" key="5">
    <source>
        <dbReference type="ARBA" id="ARBA00023274"/>
    </source>
</evidence>
<feature type="region of interest" description="Disordered" evidence="8">
    <location>
        <begin position="237"/>
        <end position="267"/>
    </location>
</feature>
<dbReference type="Proteomes" id="UP000799439">
    <property type="component" value="Unassembled WGS sequence"/>
</dbReference>
<name>A0A9P4IWV9_9PEZI</name>
<dbReference type="PANTHER" id="PTHR21183:SF18">
    <property type="entry name" value="LARGE RIBOSOMAL SUBUNIT PROTEIN UL29M"/>
    <property type="match status" value="1"/>
</dbReference>
<proteinExistence type="inferred from homology"/>
<evidence type="ECO:0000256" key="8">
    <source>
        <dbReference type="SAM" id="MobiDB-lite"/>
    </source>
</evidence>
<dbReference type="InterPro" id="IPR038340">
    <property type="entry name" value="MRP-L47_sf"/>
</dbReference>
<evidence type="ECO:0000313" key="9">
    <source>
        <dbReference type="EMBL" id="KAF2149960.1"/>
    </source>
</evidence>
<evidence type="ECO:0000256" key="4">
    <source>
        <dbReference type="ARBA" id="ARBA00023128"/>
    </source>
</evidence>
<evidence type="ECO:0000256" key="3">
    <source>
        <dbReference type="ARBA" id="ARBA00022980"/>
    </source>
</evidence>
<dbReference type="InterPro" id="IPR010729">
    <property type="entry name" value="Ribosomal_uL29_mit"/>
</dbReference>
<dbReference type="OrthoDB" id="270763at2759"/>
<dbReference type="GO" id="GO:0005762">
    <property type="term" value="C:mitochondrial large ribosomal subunit"/>
    <property type="evidence" value="ECO:0007669"/>
    <property type="project" value="TreeGrafter"/>
</dbReference>
<evidence type="ECO:0000256" key="7">
    <source>
        <dbReference type="ARBA" id="ARBA00035399"/>
    </source>
</evidence>
<comment type="subcellular location">
    <subcellularLocation>
        <location evidence="1">Mitochondrion</location>
    </subcellularLocation>
</comment>
<accession>A0A9P4IWV9</accession>
<sequence length="267" mass="30347">MASISKAGSPAAQILSRPRSLPPAFLLPSFYINQSRSFHQSQSHQKRETNKQRGLSALRRTGLRKGQTLSVKLENLPKPVLDPSKRSEVEIDPDHGLWKFFNPDRTSIATPEYNNAFGRAWTVQELRQKSWEDLHKLWWVCTYERNRIATEEAERERTNAGYGEAEAHSRSEEIKLTMRAIKHTLTERWYAWQNGRAYAANANIELDERPSFPRGESYYELPSNIQKQTDKALQYAAQEGLQPGDATPESVAITPEEASGPAAPAQR</sequence>
<dbReference type="GO" id="GO:0003735">
    <property type="term" value="F:structural constituent of ribosome"/>
    <property type="evidence" value="ECO:0007669"/>
    <property type="project" value="InterPro"/>
</dbReference>
<dbReference type="AlphaFoldDB" id="A0A9P4IWV9"/>
<keyword evidence="5" id="KW-0687">Ribonucleoprotein</keyword>
<organism evidence="9 10">
    <name type="scientific">Myriangium duriaei CBS 260.36</name>
    <dbReference type="NCBI Taxonomy" id="1168546"/>
    <lineage>
        <taxon>Eukaryota</taxon>
        <taxon>Fungi</taxon>
        <taxon>Dikarya</taxon>
        <taxon>Ascomycota</taxon>
        <taxon>Pezizomycotina</taxon>
        <taxon>Dothideomycetes</taxon>
        <taxon>Dothideomycetidae</taxon>
        <taxon>Myriangiales</taxon>
        <taxon>Myriangiaceae</taxon>
        <taxon>Myriangium</taxon>
    </lineage>
</organism>
<keyword evidence="3" id="KW-0689">Ribosomal protein</keyword>
<keyword evidence="10" id="KW-1185">Reference proteome</keyword>
<dbReference type="EMBL" id="ML996090">
    <property type="protein sequence ID" value="KAF2149960.1"/>
    <property type="molecule type" value="Genomic_DNA"/>
</dbReference>